<keyword evidence="3" id="KW-1185">Reference proteome</keyword>
<feature type="compositionally biased region" description="Basic and acidic residues" evidence="1">
    <location>
        <begin position="180"/>
        <end position="189"/>
    </location>
</feature>
<dbReference type="AlphaFoldDB" id="A0A517YS50"/>
<dbReference type="KEGG" id="pcor:KS4_10830"/>
<accession>A0A517YS50</accession>
<protein>
    <submittedName>
        <fullName evidence="2">Mu-like prophage major head subunit gpT</fullName>
    </submittedName>
</protein>
<evidence type="ECO:0000256" key="1">
    <source>
        <dbReference type="SAM" id="MobiDB-lite"/>
    </source>
</evidence>
<name>A0A517YS50_9BACT</name>
<dbReference type="OrthoDB" id="9806592at2"/>
<organism evidence="2 3">
    <name type="scientific">Poriferisphaera corsica</name>
    <dbReference type="NCBI Taxonomy" id="2528020"/>
    <lineage>
        <taxon>Bacteria</taxon>
        <taxon>Pseudomonadati</taxon>
        <taxon>Planctomycetota</taxon>
        <taxon>Phycisphaerae</taxon>
        <taxon>Phycisphaerales</taxon>
        <taxon>Phycisphaeraceae</taxon>
        <taxon>Poriferisphaera</taxon>
    </lineage>
</organism>
<proteinExistence type="predicted"/>
<dbReference type="EMBL" id="CP036425">
    <property type="protein sequence ID" value="QDU33042.1"/>
    <property type="molecule type" value="Genomic_DNA"/>
</dbReference>
<feature type="compositionally biased region" description="Acidic residues" evidence="1">
    <location>
        <begin position="190"/>
        <end position="204"/>
    </location>
</feature>
<dbReference type="Pfam" id="PF25209">
    <property type="entry name" value="Phage_capsid_4"/>
    <property type="match status" value="1"/>
</dbReference>
<dbReference type="RefSeq" id="WP_145075519.1">
    <property type="nucleotide sequence ID" value="NZ_CP036425.1"/>
</dbReference>
<feature type="region of interest" description="Disordered" evidence="1">
    <location>
        <begin position="171"/>
        <end position="206"/>
    </location>
</feature>
<evidence type="ECO:0000313" key="2">
    <source>
        <dbReference type="EMBL" id="QDU33042.1"/>
    </source>
</evidence>
<evidence type="ECO:0000313" key="3">
    <source>
        <dbReference type="Proteomes" id="UP000317369"/>
    </source>
</evidence>
<gene>
    <name evidence="2" type="ORF">KS4_10830</name>
</gene>
<dbReference type="Proteomes" id="UP000317369">
    <property type="component" value="Chromosome"/>
</dbReference>
<reference evidence="2 3" key="1">
    <citation type="submission" date="2019-02" db="EMBL/GenBank/DDBJ databases">
        <title>Deep-cultivation of Planctomycetes and their phenomic and genomic characterization uncovers novel biology.</title>
        <authorList>
            <person name="Wiegand S."/>
            <person name="Jogler M."/>
            <person name="Boedeker C."/>
            <person name="Pinto D."/>
            <person name="Vollmers J."/>
            <person name="Rivas-Marin E."/>
            <person name="Kohn T."/>
            <person name="Peeters S.H."/>
            <person name="Heuer A."/>
            <person name="Rast P."/>
            <person name="Oberbeckmann S."/>
            <person name="Bunk B."/>
            <person name="Jeske O."/>
            <person name="Meyerdierks A."/>
            <person name="Storesund J.E."/>
            <person name="Kallscheuer N."/>
            <person name="Luecker S."/>
            <person name="Lage O.M."/>
            <person name="Pohl T."/>
            <person name="Merkel B.J."/>
            <person name="Hornburger P."/>
            <person name="Mueller R.-W."/>
            <person name="Bruemmer F."/>
            <person name="Labrenz M."/>
            <person name="Spormann A.M."/>
            <person name="Op den Camp H."/>
            <person name="Overmann J."/>
            <person name="Amann R."/>
            <person name="Jetten M.S.M."/>
            <person name="Mascher T."/>
            <person name="Medema M.H."/>
            <person name="Devos D.P."/>
            <person name="Kaster A.-K."/>
            <person name="Ovreas L."/>
            <person name="Rohde M."/>
            <person name="Galperin M.Y."/>
            <person name="Jogler C."/>
        </authorList>
    </citation>
    <scope>NUCLEOTIDE SEQUENCE [LARGE SCALE GENOMIC DNA]</scope>
    <source>
        <strain evidence="2 3">KS4</strain>
    </source>
</reference>
<sequence length="646" mass="70959">MIQAQAKTKTQATELAFLCPLQIKAASGEDQSMPRFEMVAYTGGLMQVEGFDFPVVVDLEGLDISQQQIPIRLDHQARQGVGHTSTVDIQNGELVAEGLISRDTSWARDVAKSGSNGFPWQASIGASVIRSEFIPNGHQVEVNGQSFDGPIYIVREASLREISFVDSGADTKTSARVAAKKADDETAETKEDEQEETEEEETASDDVNANQTIQAMRSQIAGESRRIEAIRKICGDDHRDIEAKAIEEGWDTTKTELQVLRASRPQVPAMITTDRPRDANVFEAVAMMNAGLQASRLESLYTSQILEAADKLRGIGIQEFCELACGQQLPRFRRDASGWLQAAFSTTSLPGILSNIANKMLLEGYNYIEDTWRRICKIASVNDFKEHSRYRMTGSFKFEQVGADGELKHGQLDEQKFGQKADTHGIMFALTRQMIINDDMGAFTDIPRQIGMGAAEAIADAVWGLLLRNPPQADGHAFFSNDHKNLKTGNDSILNVDGLTAAEILFGQQIKPNGRPLGIQAALLLVPIALKVQAQLLMNSLQLNETTTANKAKPATNPHVGKFDVISSSYLSNNSFTGASSKAWYLFADPNRLPALEVAFLNGIDRPTVEKTDADFNTLGIQFRGFIDFGVREQDYRGALKMKGEA</sequence>